<evidence type="ECO:0000313" key="2">
    <source>
        <dbReference type="Proteomes" id="UP000184499"/>
    </source>
</evidence>
<evidence type="ECO:0000313" key="1">
    <source>
        <dbReference type="EMBL" id="OJJ77624.1"/>
    </source>
</evidence>
<name>A0A1L9V0Z1_ASPBC</name>
<accession>A0A1L9V0Z1</accession>
<gene>
    <name evidence="1" type="ORF">ASPBRDRAFT_36839</name>
</gene>
<keyword evidence="2" id="KW-1185">Reference proteome</keyword>
<dbReference type="GeneID" id="93576076"/>
<organism evidence="1 2">
    <name type="scientific">Aspergillus brasiliensis (strain CBS 101740 / IMI 381727 / IBT 21946)</name>
    <dbReference type="NCBI Taxonomy" id="767769"/>
    <lineage>
        <taxon>Eukaryota</taxon>
        <taxon>Fungi</taxon>
        <taxon>Dikarya</taxon>
        <taxon>Ascomycota</taxon>
        <taxon>Pezizomycotina</taxon>
        <taxon>Eurotiomycetes</taxon>
        <taxon>Eurotiomycetidae</taxon>
        <taxon>Eurotiales</taxon>
        <taxon>Aspergillaceae</taxon>
        <taxon>Aspergillus</taxon>
        <taxon>Aspergillus subgen. Circumdati</taxon>
    </lineage>
</organism>
<dbReference type="Proteomes" id="UP000184499">
    <property type="component" value="Unassembled WGS sequence"/>
</dbReference>
<dbReference type="AlphaFoldDB" id="A0A1L9V0Z1"/>
<dbReference type="EMBL" id="KV878679">
    <property type="protein sequence ID" value="OJJ77624.1"/>
    <property type="molecule type" value="Genomic_DNA"/>
</dbReference>
<dbReference type="RefSeq" id="XP_067484871.1">
    <property type="nucleotide sequence ID" value="XM_067623588.1"/>
</dbReference>
<sequence length="161" mass="18525">MRLKSLQWLEEADGVLHLAIICFLENVDEKQDGHAYHYPGYIPVANASRRILNFTCFCATDVHLRTGQRGYHHRLVWNHHSIICGCYLRLSSLREYIAGQVPMKRGLKCSGCRSIKFNFFPHGGWQAGSSQSSGYQELCRILFLVELCRRLDIESFQQSTC</sequence>
<protein>
    <submittedName>
        <fullName evidence="1">Uncharacterized protein</fullName>
    </submittedName>
</protein>
<reference evidence="2" key="1">
    <citation type="journal article" date="2017" name="Genome Biol.">
        <title>Comparative genomics reveals high biological diversity and specific adaptations in the industrially and medically important fungal genus Aspergillus.</title>
        <authorList>
            <person name="de Vries R.P."/>
            <person name="Riley R."/>
            <person name="Wiebenga A."/>
            <person name="Aguilar-Osorio G."/>
            <person name="Amillis S."/>
            <person name="Uchima C.A."/>
            <person name="Anderluh G."/>
            <person name="Asadollahi M."/>
            <person name="Askin M."/>
            <person name="Barry K."/>
            <person name="Battaglia E."/>
            <person name="Bayram O."/>
            <person name="Benocci T."/>
            <person name="Braus-Stromeyer S.A."/>
            <person name="Caldana C."/>
            <person name="Canovas D."/>
            <person name="Cerqueira G.C."/>
            <person name="Chen F."/>
            <person name="Chen W."/>
            <person name="Choi C."/>
            <person name="Clum A."/>
            <person name="Dos Santos R.A."/>
            <person name="Damasio A.R."/>
            <person name="Diallinas G."/>
            <person name="Emri T."/>
            <person name="Fekete E."/>
            <person name="Flipphi M."/>
            <person name="Freyberg S."/>
            <person name="Gallo A."/>
            <person name="Gournas C."/>
            <person name="Habgood R."/>
            <person name="Hainaut M."/>
            <person name="Harispe M.L."/>
            <person name="Henrissat B."/>
            <person name="Hilden K.S."/>
            <person name="Hope R."/>
            <person name="Hossain A."/>
            <person name="Karabika E."/>
            <person name="Karaffa L."/>
            <person name="Karanyi Z."/>
            <person name="Krasevec N."/>
            <person name="Kuo A."/>
            <person name="Kusch H."/>
            <person name="LaButti K."/>
            <person name="Lagendijk E.L."/>
            <person name="Lapidus A."/>
            <person name="Levasseur A."/>
            <person name="Lindquist E."/>
            <person name="Lipzen A."/>
            <person name="Logrieco A.F."/>
            <person name="MacCabe A."/>
            <person name="Maekelae M.R."/>
            <person name="Malavazi I."/>
            <person name="Melin P."/>
            <person name="Meyer V."/>
            <person name="Mielnichuk N."/>
            <person name="Miskei M."/>
            <person name="Molnar A.P."/>
            <person name="Mule G."/>
            <person name="Ngan C.Y."/>
            <person name="Orejas M."/>
            <person name="Orosz E."/>
            <person name="Ouedraogo J.P."/>
            <person name="Overkamp K.M."/>
            <person name="Park H.-S."/>
            <person name="Perrone G."/>
            <person name="Piumi F."/>
            <person name="Punt P.J."/>
            <person name="Ram A.F."/>
            <person name="Ramon A."/>
            <person name="Rauscher S."/>
            <person name="Record E."/>
            <person name="Riano-Pachon D.M."/>
            <person name="Robert V."/>
            <person name="Roehrig J."/>
            <person name="Ruller R."/>
            <person name="Salamov A."/>
            <person name="Salih N.S."/>
            <person name="Samson R.A."/>
            <person name="Sandor E."/>
            <person name="Sanguinetti M."/>
            <person name="Schuetze T."/>
            <person name="Sepcic K."/>
            <person name="Shelest E."/>
            <person name="Sherlock G."/>
            <person name="Sophianopoulou V."/>
            <person name="Squina F.M."/>
            <person name="Sun H."/>
            <person name="Susca A."/>
            <person name="Todd R.B."/>
            <person name="Tsang A."/>
            <person name="Unkles S.E."/>
            <person name="van de Wiele N."/>
            <person name="van Rossen-Uffink D."/>
            <person name="Oliveira J.V."/>
            <person name="Vesth T.C."/>
            <person name="Visser J."/>
            <person name="Yu J.-H."/>
            <person name="Zhou M."/>
            <person name="Andersen M.R."/>
            <person name="Archer D.B."/>
            <person name="Baker S.E."/>
            <person name="Benoit I."/>
            <person name="Brakhage A.A."/>
            <person name="Braus G.H."/>
            <person name="Fischer R."/>
            <person name="Frisvad J.C."/>
            <person name="Goldman G.H."/>
            <person name="Houbraken J."/>
            <person name="Oakley B."/>
            <person name="Pocsi I."/>
            <person name="Scazzocchio C."/>
            <person name="Seiboth B."/>
            <person name="vanKuyk P.A."/>
            <person name="Wortman J."/>
            <person name="Dyer P.S."/>
            <person name="Grigoriev I.V."/>
        </authorList>
    </citation>
    <scope>NUCLEOTIDE SEQUENCE [LARGE SCALE GENOMIC DNA]</scope>
    <source>
        <strain evidence="2">CBS 101740 / IMI 381727 / IBT 21946</strain>
    </source>
</reference>
<dbReference type="VEuPathDB" id="FungiDB:ASPBRDRAFT_36839"/>
<dbReference type="OrthoDB" id="10589553at2759"/>
<proteinExistence type="predicted"/>